<dbReference type="InterPro" id="IPR011105">
    <property type="entry name" value="Cell_wall_hydrolase_SleB"/>
</dbReference>
<dbReference type="AlphaFoldDB" id="A0A3S9ADS4"/>
<dbReference type="Proteomes" id="UP000272528">
    <property type="component" value="Chromosome"/>
</dbReference>
<proteinExistence type="predicted"/>
<dbReference type="Gene3D" id="1.10.10.2520">
    <property type="entry name" value="Cell wall hydrolase SleB, domain 1"/>
    <property type="match status" value="1"/>
</dbReference>
<gene>
    <name evidence="3" type="ORF">EJC50_23925</name>
</gene>
<reference evidence="4" key="1">
    <citation type="submission" date="2018-12" db="EMBL/GenBank/DDBJ databases">
        <title>Genome sequence of Peanibacillus sp.</title>
        <authorList>
            <person name="Subramani G."/>
            <person name="Srinivasan S."/>
            <person name="Kim M.K."/>
        </authorList>
    </citation>
    <scope>NUCLEOTIDE SEQUENCE [LARGE SCALE GENOMIC DNA]</scope>
    <source>
        <strain evidence="4">18JY67-1</strain>
    </source>
</reference>
<keyword evidence="4" id="KW-1185">Reference proteome</keyword>
<keyword evidence="3" id="KW-0378">Hydrolase</keyword>
<evidence type="ECO:0000313" key="3">
    <source>
        <dbReference type="EMBL" id="AZN43879.1"/>
    </source>
</evidence>
<dbReference type="SUPFAM" id="SSF55383">
    <property type="entry name" value="Copper amine oxidase, domain N"/>
    <property type="match status" value="2"/>
</dbReference>
<dbReference type="OrthoDB" id="9785345at2"/>
<dbReference type="Gene3D" id="3.30.457.10">
    <property type="entry name" value="Copper amine oxidase-like, N-terminal domain"/>
    <property type="match status" value="1"/>
</dbReference>
<accession>A0A3S9ADS4</accession>
<dbReference type="InterPro" id="IPR012854">
    <property type="entry name" value="Cu_amine_oxidase-like_N"/>
</dbReference>
<evidence type="ECO:0000313" key="4">
    <source>
        <dbReference type="Proteomes" id="UP000272528"/>
    </source>
</evidence>
<feature type="domain" description="Copper amine oxidase-like N-terminal" evidence="2">
    <location>
        <begin position="30"/>
        <end position="137"/>
    </location>
</feature>
<dbReference type="Gene3D" id="6.20.240.60">
    <property type="match status" value="1"/>
</dbReference>
<dbReference type="KEGG" id="palb:EJC50_23925"/>
<name>A0A3S9ADS4_9BACL</name>
<feature type="domain" description="Cell wall hydrolase SleB" evidence="1">
    <location>
        <begin position="218"/>
        <end position="316"/>
    </location>
</feature>
<sequence length="317" mass="34764">MILGLLLSCTMPLSIAGAQEADNDQAVSIQVNGKRVKLSEQAAVINGRTYVPAARIAKLLGASVNWNNNDEELTIHTALSDEIVIGNRVPVVYFNDVRYRMDALPILKNDRLYLPVRQLADMLHADLTVDDQSDSVELELAQPAFVSEEKGLDEISMEAGISKAQLLKRNGLSSEAEAPIGTKLKVIIPSFFGKPAAAYTQSDLTLLAKITMVESGYESYEGQLALANVILNRVKDSRFPDTIKEVIYSGRQFPPAHNGMLDNSVPHARALRAAKDALNGRNNIADAVYFYNPEVTRGTFWSNLEVVVKIGHHSFAK</sequence>
<organism evidence="3 4">
    <name type="scientific">Paenibacillus albus</name>
    <dbReference type="NCBI Taxonomy" id="2495582"/>
    <lineage>
        <taxon>Bacteria</taxon>
        <taxon>Bacillati</taxon>
        <taxon>Bacillota</taxon>
        <taxon>Bacilli</taxon>
        <taxon>Bacillales</taxon>
        <taxon>Paenibacillaceae</taxon>
        <taxon>Paenibacillus</taxon>
    </lineage>
</organism>
<evidence type="ECO:0000259" key="2">
    <source>
        <dbReference type="Pfam" id="PF07833"/>
    </source>
</evidence>
<evidence type="ECO:0000259" key="1">
    <source>
        <dbReference type="Pfam" id="PF07486"/>
    </source>
</evidence>
<dbReference type="GO" id="GO:0016787">
    <property type="term" value="F:hydrolase activity"/>
    <property type="evidence" value="ECO:0007669"/>
    <property type="project" value="UniProtKB-KW"/>
</dbReference>
<dbReference type="InterPro" id="IPR042047">
    <property type="entry name" value="SleB_dom1"/>
</dbReference>
<dbReference type="InterPro" id="IPR036582">
    <property type="entry name" value="Mao_N_sf"/>
</dbReference>
<dbReference type="Pfam" id="PF07486">
    <property type="entry name" value="Hydrolase_2"/>
    <property type="match status" value="1"/>
</dbReference>
<protein>
    <submittedName>
        <fullName evidence="3">Cell wall hydrolase</fullName>
    </submittedName>
</protein>
<dbReference type="EMBL" id="CP034437">
    <property type="protein sequence ID" value="AZN43879.1"/>
    <property type="molecule type" value="Genomic_DNA"/>
</dbReference>
<dbReference type="Pfam" id="PF07833">
    <property type="entry name" value="Cu_amine_oxidN1"/>
    <property type="match status" value="1"/>
</dbReference>